<sequence>MQKFTAHSTTSDITGTFSESSFESFRTASKFQDFIPRLPINTIEKIGRKNIGSEKIMLEGENGPSSGSVIVEDELDIKVIIRTEARDQQREAQTLVLQNR</sequence>
<dbReference type="EMBL" id="MCBR01018261">
    <property type="protein sequence ID" value="RKF58485.1"/>
    <property type="molecule type" value="Genomic_DNA"/>
</dbReference>
<protein>
    <submittedName>
        <fullName evidence="1">Uncharacterized protein</fullName>
    </submittedName>
</protein>
<dbReference type="Proteomes" id="UP000285405">
    <property type="component" value="Unassembled WGS sequence"/>
</dbReference>
<gene>
    <name evidence="1" type="ORF">GcC1_182033</name>
</gene>
<evidence type="ECO:0000313" key="2">
    <source>
        <dbReference type="Proteomes" id="UP000285405"/>
    </source>
</evidence>
<organism evidence="1 2">
    <name type="scientific">Golovinomyces cichoracearum</name>
    <dbReference type="NCBI Taxonomy" id="62708"/>
    <lineage>
        <taxon>Eukaryota</taxon>
        <taxon>Fungi</taxon>
        <taxon>Dikarya</taxon>
        <taxon>Ascomycota</taxon>
        <taxon>Pezizomycotina</taxon>
        <taxon>Leotiomycetes</taxon>
        <taxon>Erysiphales</taxon>
        <taxon>Erysiphaceae</taxon>
        <taxon>Golovinomyces</taxon>
    </lineage>
</organism>
<reference evidence="1 2" key="1">
    <citation type="journal article" date="2018" name="BMC Genomics">
        <title>Comparative genome analyses reveal sequence features reflecting distinct modes of host-adaptation between dicot and monocot powdery mildew.</title>
        <authorList>
            <person name="Wu Y."/>
            <person name="Ma X."/>
            <person name="Pan Z."/>
            <person name="Kale S.D."/>
            <person name="Song Y."/>
            <person name="King H."/>
            <person name="Zhang Q."/>
            <person name="Presley C."/>
            <person name="Deng X."/>
            <person name="Wei C.I."/>
            <person name="Xiao S."/>
        </authorList>
    </citation>
    <scope>NUCLEOTIDE SEQUENCE [LARGE SCALE GENOMIC DNA]</scope>
    <source>
        <strain evidence="1">UCSC1</strain>
    </source>
</reference>
<evidence type="ECO:0000313" key="1">
    <source>
        <dbReference type="EMBL" id="RKF58485.1"/>
    </source>
</evidence>
<accession>A0A420HM35</accession>
<name>A0A420HM35_9PEZI</name>
<dbReference type="AlphaFoldDB" id="A0A420HM35"/>
<comment type="caution">
    <text evidence="1">The sequence shown here is derived from an EMBL/GenBank/DDBJ whole genome shotgun (WGS) entry which is preliminary data.</text>
</comment>
<proteinExistence type="predicted"/>